<accession>A0ABZ2M2J0</accession>
<dbReference type="Proteomes" id="UP001370348">
    <property type="component" value="Chromosome"/>
</dbReference>
<proteinExistence type="predicted"/>
<keyword evidence="2" id="KW-1185">Reference proteome</keyword>
<dbReference type="RefSeq" id="WP_394825218.1">
    <property type="nucleotide sequence ID" value="NZ_CP089984.1"/>
</dbReference>
<evidence type="ECO:0000313" key="1">
    <source>
        <dbReference type="EMBL" id="WXB15585.1"/>
    </source>
</evidence>
<evidence type="ECO:0000313" key="2">
    <source>
        <dbReference type="Proteomes" id="UP001370348"/>
    </source>
</evidence>
<dbReference type="EMBL" id="CP089984">
    <property type="protein sequence ID" value="WXB15585.1"/>
    <property type="molecule type" value="Genomic_DNA"/>
</dbReference>
<protein>
    <submittedName>
        <fullName evidence="1">Uncharacterized protein</fullName>
    </submittedName>
</protein>
<dbReference type="PROSITE" id="PS51257">
    <property type="entry name" value="PROKAR_LIPOPROTEIN"/>
    <property type="match status" value="1"/>
</dbReference>
<organism evidence="1 2">
    <name type="scientific">Pendulispora albinea</name>
    <dbReference type="NCBI Taxonomy" id="2741071"/>
    <lineage>
        <taxon>Bacteria</taxon>
        <taxon>Pseudomonadati</taxon>
        <taxon>Myxococcota</taxon>
        <taxon>Myxococcia</taxon>
        <taxon>Myxococcales</taxon>
        <taxon>Sorangiineae</taxon>
        <taxon>Pendulisporaceae</taxon>
        <taxon>Pendulispora</taxon>
    </lineage>
</organism>
<name>A0ABZ2M2J0_9BACT</name>
<gene>
    <name evidence="1" type="ORF">LZC94_48185</name>
</gene>
<reference evidence="1 2" key="1">
    <citation type="submission" date="2021-12" db="EMBL/GenBank/DDBJ databases">
        <title>Discovery of the Pendulisporaceae a myxobacterial family with distinct sporulation behavior and unique specialized metabolism.</title>
        <authorList>
            <person name="Garcia R."/>
            <person name="Popoff A."/>
            <person name="Bader C.D."/>
            <person name="Loehr J."/>
            <person name="Walesch S."/>
            <person name="Walt C."/>
            <person name="Boldt J."/>
            <person name="Bunk B."/>
            <person name="Haeckl F.J.F.P.J."/>
            <person name="Gunesch A.P."/>
            <person name="Birkelbach J."/>
            <person name="Nuebel U."/>
            <person name="Pietschmann T."/>
            <person name="Bach T."/>
            <person name="Mueller R."/>
        </authorList>
    </citation>
    <scope>NUCLEOTIDE SEQUENCE [LARGE SCALE GENOMIC DNA]</scope>
    <source>
        <strain evidence="1 2">MSr11954</strain>
    </source>
</reference>
<sequence length="194" mass="19674">MRSASLFSLAKLGERIVLGAALVCVLAACGSKPASSAGGAGDTRIGRFAVSAQSFKVDKVGGADGSLDPNGVPDAVLEAAIDGAAIGVALVAHDAQGNAVAQWDTLTGADKLPSGAGLYSTHGDSTPGLVLVEGGQRLNHNDGSISPLSGHHEVTLYADVRDVESAKTLELILLTADGQIVRGPRIPFQQPEKK</sequence>